<proteinExistence type="predicted"/>
<dbReference type="PANTHER" id="PTHR43071:SF1">
    <property type="entry name" value="2-AMINO-4-HYDROXY-6-HYDROXYMETHYLDIHYDROPTERIDINE PYROPHOSPHOKINASE"/>
    <property type="match status" value="1"/>
</dbReference>
<dbReference type="SUPFAM" id="SSF55083">
    <property type="entry name" value="6-hydroxymethyl-7,8-dihydropterin pyrophosphokinase, HPPK"/>
    <property type="match status" value="1"/>
</dbReference>
<evidence type="ECO:0000256" key="4">
    <source>
        <dbReference type="ARBA" id="ARBA00022679"/>
    </source>
</evidence>
<dbReference type="EC" id="2.7.6.3" evidence="3"/>
<evidence type="ECO:0000256" key="8">
    <source>
        <dbReference type="ARBA" id="ARBA00022909"/>
    </source>
</evidence>
<dbReference type="PROSITE" id="PS00794">
    <property type="entry name" value="HPPK"/>
    <property type="match status" value="1"/>
</dbReference>
<comment type="pathway">
    <text evidence="2">Cofactor biosynthesis; tetrahydrofolate biosynthesis; 2-amino-4-hydroxy-6-hydroxymethyl-7,8-dihydropteridine diphosphate from 7,8-dihydroneopterin triphosphate: step 4/4.</text>
</comment>
<dbReference type="EMBL" id="CP009170">
    <property type="protein sequence ID" value="AIS53243.1"/>
    <property type="molecule type" value="Genomic_DNA"/>
</dbReference>
<dbReference type="InterPro" id="IPR035907">
    <property type="entry name" value="Hppk_sf"/>
</dbReference>
<dbReference type="Pfam" id="PF01288">
    <property type="entry name" value="HPPK"/>
    <property type="match status" value="1"/>
</dbReference>
<sequence length="166" mass="19400">MNKVYLSLGSNLGDREENLKKAVYELSRWEGITLKKLSPIYETKPVGYLDQGMFLNIAAEVETDIEPYDFLKVINEIEKKLKRERIIRWGPRTIDIDILLYGNISLSSEILTIPHPRMWERAFVLIPLNDINPAIKKGDVYISDLIEKLPDKEGVTRYKKDWYKEV</sequence>
<evidence type="ECO:0000256" key="7">
    <source>
        <dbReference type="ARBA" id="ARBA00022840"/>
    </source>
</evidence>
<dbReference type="InterPro" id="IPR000550">
    <property type="entry name" value="Hppk"/>
</dbReference>
<name>A0A097ATV0_THEKI</name>
<dbReference type="GO" id="GO:0046654">
    <property type="term" value="P:tetrahydrofolate biosynthetic process"/>
    <property type="evidence" value="ECO:0007669"/>
    <property type="project" value="UniProtKB-UniPathway"/>
</dbReference>
<keyword evidence="6 10" id="KW-0418">Kinase</keyword>
<dbReference type="GO" id="GO:0046656">
    <property type="term" value="P:folic acid biosynthetic process"/>
    <property type="evidence" value="ECO:0007669"/>
    <property type="project" value="UniProtKB-KW"/>
</dbReference>
<comment type="catalytic activity">
    <reaction evidence="1">
        <text>6-hydroxymethyl-7,8-dihydropterin + ATP = (7,8-dihydropterin-6-yl)methyl diphosphate + AMP + H(+)</text>
        <dbReference type="Rhea" id="RHEA:11412"/>
        <dbReference type="ChEBI" id="CHEBI:15378"/>
        <dbReference type="ChEBI" id="CHEBI:30616"/>
        <dbReference type="ChEBI" id="CHEBI:44841"/>
        <dbReference type="ChEBI" id="CHEBI:72950"/>
        <dbReference type="ChEBI" id="CHEBI:456215"/>
        <dbReference type="EC" id="2.7.6.3"/>
    </reaction>
</comment>
<keyword evidence="5" id="KW-0547">Nucleotide-binding</keyword>
<dbReference type="AlphaFoldDB" id="A0A097ATV0"/>
<dbReference type="Gene3D" id="3.30.70.560">
    <property type="entry name" value="7,8-Dihydro-6-hydroxymethylpterin-pyrophosphokinase HPPK"/>
    <property type="match status" value="1"/>
</dbReference>
<evidence type="ECO:0000256" key="6">
    <source>
        <dbReference type="ARBA" id="ARBA00022777"/>
    </source>
</evidence>
<reference evidence="11" key="1">
    <citation type="journal article" date="2015" name="Genome Announc.">
        <title>Whole-Genome Sequences of 80 Environmental and Clinical Isolates of Burkholderia pseudomallei.</title>
        <authorList>
            <person name="Johnson S.L."/>
            <person name="Baker A.L."/>
            <person name="Chain P.S."/>
            <person name="Currie B.J."/>
            <person name="Daligault H.E."/>
            <person name="Davenport K.W."/>
            <person name="Davis C.B."/>
            <person name="Inglis T.J."/>
            <person name="Kaestli M."/>
            <person name="Koren S."/>
            <person name="Mayo M."/>
            <person name="Merritt A.J."/>
            <person name="Price E.P."/>
            <person name="Sarovich D.S."/>
            <person name="Warner J."/>
            <person name="Rosovitz M.J."/>
        </authorList>
    </citation>
    <scope>NUCLEOTIDE SEQUENCE [LARGE SCALE GENOMIC DNA]</scope>
    <source>
        <strain evidence="11">DSM 2030</strain>
    </source>
</reference>
<feature type="domain" description="7,8-dihydro-6-hydroxymethylpterin-pyrophosphokinase" evidence="9">
    <location>
        <begin position="88"/>
        <end position="99"/>
    </location>
</feature>
<dbReference type="STRING" id="2325.TKV_c21100"/>
<dbReference type="GO" id="GO:0003848">
    <property type="term" value="F:2-amino-4-hydroxy-6-hydroxymethyldihydropteridine diphosphokinase activity"/>
    <property type="evidence" value="ECO:0007669"/>
    <property type="project" value="UniProtKB-EC"/>
</dbReference>
<organism evidence="10 11">
    <name type="scientific">Thermoanaerobacter kivui</name>
    <name type="common">Acetogenium kivui</name>
    <dbReference type="NCBI Taxonomy" id="2325"/>
    <lineage>
        <taxon>Bacteria</taxon>
        <taxon>Bacillati</taxon>
        <taxon>Bacillota</taxon>
        <taxon>Clostridia</taxon>
        <taxon>Thermoanaerobacterales</taxon>
        <taxon>Thermoanaerobacteraceae</taxon>
        <taxon>Thermoanaerobacter</taxon>
    </lineage>
</organism>
<evidence type="ECO:0000313" key="10">
    <source>
        <dbReference type="EMBL" id="AIS53243.1"/>
    </source>
</evidence>
<dbReference type="NCBIfam" id="TIGR01498">
    <property type="entry name" value="folK"/>
    <property type="match status" value="1"/>
</dbReference>
<dbReference type="KEGG" id="tki:TKV_c21100"/>
<keyword evidence="11" id="KW-1185">Reference proteome</keyword>
<dbReference type="eggNOG" id="COG0801">
    <property type="taxonomic scope" value="Bacteria"/>
</dbReference>
<evidence type="ECO:0000256" key="3">
    <source>
        <dbReference type="ARBA" id="ARBA00013253"/>
    </source>
</evidence>
<dbReference type="CDD" id="cd00483">
    <property type="entry name" value="HPPK"/>
    <property type="match status" value="1"/>
</dbReference>
<accession>A0A097ATV0</accession>
<dbReference type="PANTHER" id="PTHR43071">
    <property type="entry name" value="2-AMINO-4-HYDROXY-6-HYDROXYMETHYLDIHYDROPTERIDINE PYROPHOSPHOKINASE"/>
    <property type="match status" value="1"/>
</dbReference>
<keyword evidence="8" id="KW-0289">Folate biosynthesis</keyword>
<evidence type="ECO:0000256" key="1">
    <source>
        <dbReference type="ARBA" id="ARBA00000198"/>
    </source>
</evidence>
<dbReference type="Proteomes" id="UP000029669">
    <property type="component" value="Chromosome"/>
</dbReference>
<gene>
    <name evidence="10" type="primary">folK</name>
    <name evidence="10" type="ORF">TKV_c21100</name>
</gene>
<evidence type="ECO:0000259" key="9">
    <source>
        <dbReference type="PROSITE" id="PS00794"/>
    </source>
</evidence>
<dbReference type="UniPathway" id="UPA00077">
    <property type="reaction ID" value="UER00155"/>
</dbReference>
<evidence type="ECO:0000256" key="2">
    <source>
        <dbReference type="ARBA" id="ARBA00005051"/>
    </source>
</evidence>
<evidence type="ECO:0000256" key="5">
    <source>
        <dbReference type="ARBA" id="ARBA00022741"/>
    </source>
</evidence>
<keyword evidence="4 10" id="KW-0808">Transferase</keyword>
<protein>
    <recommendedName>
        <fullName evidence="3">2-amino-4-hydroxy-6-hydroxymethyldihydropteridine diphosphokinase</fullName>
        <ecNumber evidence="3">2.7.6.3</ecNumber>
    </recommendedName>
</protein>
<dbReference type="GO" id="GO:0005524">
    <property type="term" value="F:ATP binding"/>
    <property type="evidence" value="ECO:0007669"/>
    <property type="project" value="UniProtKB-KW"/>
</dbReference>
<keyword evidence="7" id="KW-0067">ATP-binding</keyword>
<evidence type="ECO:0000313" key="11">
    <source>
        <dbReference type="Proteomes" id="UP000029669"/>
    </source>
</evidence>
<dbReference type="GO" id="GO:0016301">
    <property type="term" value="F:kinase activity"/>
    <property type="evidence" value="ECO:0007669"/>
    <property type="project" value="UniProtKB-KW"/>
</dbReference>
<dbReference type="RefSeq" id="WP_049685859.1">
    <property type="nucleotide sequence ID" value="NZ_CP009170.1"/>
</dbReference>
<dbReference type="OrthoDB" id="9808041at2"/>
<dbReference type="HOGENOM" id="CLU_097916_1_2_9"/>